<feature type="compositionally biased region" description="Basic and acidic residues" evidence="1">
    <location>
        <begin position="121"/>
        <end position="140"/>
    </location>
</feature>
<protein>
    <submittedName>
        <fullName evidence="3">Uncharacterized protein LOC115755964</fullName>
    </submittedName>
</protein>
<name>A0A8B8QW66_9MYRT</name>
<keyword evidence="2" id="KW-1185">Reference proteome</keyword>
<accession>A0A8B8QW66</accession>
<proteinExistence type="predicted"/>
<dbReference type="Proteomes" id="UP000827889">
    <property type="component" value="Chromosome 6"/>
</dbReference>
<feature type="compositionally biased region" description="Basic and acidic residues" evidence="1">
    <location>
        <begin position="80"/>
        <end position="91"/>
    </location>
</feature>
<organism evidence="2 3">
    <name type="scientific">Rhodamnia argentea</name>
    <dbReference type="NCBI Taxonomy" id="178133"/>
    <lineage>
        <taxon>Eukaryota</taxon>
        <taxon>Viridiplantae</taxon>
        <taxon>Streptophyta</taxon>
        <taxon>Embryophyta</taxon>
        <taxon>Tracheophyta</taxon>
        <taxon>Spermatophyta</taxon>
        <taxon>Magnoliopsida</taxon>
        <taxon>eudicotyledons</taxon>
        <taxon>Gunneridae</taxon>
        <taxon>Pentapetalae</taxon>
        <taxon>rosids</taxon>
        <taxon>malvids</taxon>
        <taxon>Myrtales</taxon>
        <taxon>Myrtaceae</taxon>
        <taxon>Myrtoideae</taxon>
        <taxon>Myrteae</taxon>
        <taxon>Australasian group</taxon>
        <taxon>Rhodamnia</taxon>
    </lineage>
</organism>
<feature type="compositionally biased region" description="Polar residues" evidence="1">
    <location>
        <begin position="93"/>
        <end position="108"/>
    </location>
</feature>
<dbReference type="AlphaFoldDB" id="A0A8B8QW66"/>
<feature type="region of interest" description="Disordered" evidence="1">
    <location>
        <begin position="1"/>
        <end position="174"/>
    </location>
</feature>
<evidence type="ECO:0000313" key="3">
    <source>
        <dbReference type="RefSeq" id="XP_030551464.1"/>
    </source>
</evidence>
<dbReference type="OrthoDB" id="776378at2759"/>
<dbReference type="KEGG" id="rarg:115755964"/>
<feature type="compositionally biased region" description="Polar residues" evidence="1">
    <location>
        <begin position="39"/>
        <end position="49"/>
    </location>
</feature>
<sequence length="174" mass="17966">MGCGKSKHDVAAGNTISLSKKSNSDELKDIQKDADTTPEAANTNGTNLPAQKEGESEANTGSGGENMKGVADVGDVTQETEVRAGEEKDGEAVTNNPSSTKEVDSSANVALAETVAPENVVEEKKEDTDNGEPKIVKEENSAEEPESAQTVDESKATSAQGAAPNVAASDEKMN</sequence>
<evidence type="ECO:0000313" key="2">
    <source>
        <dbReference type="Proteomes" id="UP000827889"/>
    </source>
</evidence>
<feature type="compositionally biased region" description="Basic and acidic residues" evidence="1">
    <location>
        <begin position="22"/>
        <end position="35"/>
    </location>
</feature>
<evidence type="ECO:0000256" key="1">
    <source>
        <dbReference type="SAM" id="MobiDB-lite"/>
    </source>
</evidence>
<dbReference type="GeneID" id="115755964"/>
<gene>
    <name evidence="3" type="primary">LOC115755964</name>
</gene>
<feature type="compositionally biased region" description="Basic and acidic residues" evidence="1">
    <location>
        <begin position="1"/>
        <end position="10"/>
    </location>
</feature>
<reference evidence="3" key="1">
    <citation type="submission" date="2025-08" db="UniProtKB">
        <authorList>
            <consortium name="RefSeq"/>
        </authorList>
    </citation>
    <scope>IDENTIFICATION</scope>
    <source>
        <tissue evidence="3">Leaf</tissue>
    </source>
</reference>
<dbReference type="RefSeq" id="XP_030551464.1">
    <property type="nucleotide sequence ID" value="XM_030695604.2"/>
</dbReference>
<feature type="compositionally biased region" description="Polar residues" evidence="1">
    <location>
        <begin position="147"/>
        <end position="160"/>
    </location>
</feature>